<accession>A0A0R1UUS1</accession>
<evidence type="ECO:0000256" key="1">
    <source>
        <dbReference type="ARBA" id="ARBA00022729"/>
    </source>
</evidence>
<dbReference type="Pfam" id="PF01510">
    <property type="entry name" value="Amidase_2"/>
    <property type="match status" value="1"/>
</dbReference>
<sequence length="568" mass="64053">MISGKEQILKVKLYKKGKLWVTTMLGVAVATLALGTISVSADETGQQPSTTQVTSLAPTATNQSANRQQVANDSQANWKQENGGYTYVGNDQSVKQGRHYAKLATINGTGENWYLVDNGRAQNQIQSWAGSFWYFDPNTYLLSQKRQLVSEWGNQYVVGEDGRIQSGVQQVNGQIYDMDPSSYTYSNRRAYAQANNGSWYLVDHGKAQSGVQEWAGSYWYFNPTTYLLSQKKDYIKSQWGLYYLVGNDGRIQSGVQEWSGSYWYFDPTTYLLSQKRDYVKSQWGDWYLVGNDGRIQSGVQEWAGSYWYFDPATYLLSKKRDYIKSQWGDWYLVGNDGRIQSGLQEWAGSYWYFDPASYLLVKNKDFYINGVKYHADQDGRVKALNLVNIDTIKTYMINQAWGDERTANNKYIILHEVGVETGAAANAAYFYNQTKASVNNENVKGVYSTFVVGDGGKIYQVSQPGKVSWAAGGANIDAPVQIELGRTWNANQFWQDYKAYVNLARSYALAYGIPLTLDVGGKDTPGIKSHLWVTNNVWYGGGHTDPYGYLNRFGVTQAKLAHDLQFGL</sequence>
<protein>
    <submittedName>
        <fullName evidence="3">N-acetylmuramoyl-L-alanine amidase</fullName>
    </submittedName>
</protein>
<comment type="caution">
    <text evidence="3">The sequence shown here is derived from an EMBL/GenBank/DDBJ whole genome shotgun (WGS) entry which is preliminary data.</text>
</comment>
<reference evidence="3 4" key="1">
    <citation type="journal article" date="2015" name="Genome Announc.">
        <title>Expanding the biotechnology potential of lactobacilli through comparative genomics of 213 strains and associated genera.</title>
        <authorList>
            <person name="Sun Z."/>
            <person name="Harris H.M."/>
            <person name="McCann A."/>
            <person name="Guo C."/>
            <person name="Argimon S."/>
            <person name="Zhang W."/>
            <person name="Yang X."/>
            <person name="Jeffery I.B."/>
            <person name="Cooney J.C."/>
            <person name="Kagawa T.F."/>
            <person name="Liu W."/>
            <person name="Song Y."/>
            <person name="Salvetti E."/>
            <person name="Wrobel A."/>
            <person name="Rasinkangas P."/>
            <person name="Parkhill J."/>
            <person name="Rea M.C."/>
            <person name="O'Sullivan O."/>
            <person name="Ritari J."/>
            <person name="Douillard F.P."/>
            <person name="Paul Ross R."/>
            <person name="Yang R."/>
            <person name="Briner A.E."/>
            <person name="Felis G.E."/>
            <person name="de Vos W.M."/>
            <person name="Barrangou R."/>
            <person name="Klaenhammer T.R."/>
            <person name="Caufield P.W."/>
            <person name="Cui Y."/>
            <person name="Zhang H."/>
            <person name="O'Toole P.W."/>
        </authorList>
    </citation>
    <scope>NUCLEOTIDE SEQUENCE [LARGE SCALE GENOMIC DNA]</scope>
    <source>
        <strain evidence="3 4">DSM 18793</strain>
    </source>
</reference>
<dbReference type="SUPFAM" id="SSF69360">
    <property type="entry name" value="Cell wall binding repeat"/>
    <property type="match status" value="1"/>
</dbReference>
<keyword evidence="4" id="KW-1185">Reference proteome</keyword>
<dbReference type="AlphaFoldDB" id="A0A0R1UUS1"/>
<dbReference type="InterPro" id="IPR002502">
    <property type="entry name" value="Amidase_domain"/>
</dbReference>
<name>A0A0R1UUS1_9LACO</name>
<dbReference type="EMBL" id="AZGC01000020">
    <property type="protein sequence ID" value="KRL95235.1"/>
    <property type="molecule type" value="Genomic_DNA"/>
</dbReference>
<evidence type="ECO:0000259" key="2">
    <source>
        <dbReference type="SMART" id="SM00644"/>
    </source>
</evidence>
<evidence type="ECO:0000313" key="4">
    <source>
        <dbReference type="Proteomes" id="UP000051084"/>
    </source>
</evidence>
<keyword evidence="1" id="KW-0732">Signal</keyword>
<gene>
    <name evidence="3" type="ORF">FC21_GL000823</name>
</gene>
<proteinExistence type="predicted"/>
<dbReference type="SMART" id="SM00644">
    <property type="entry name" value="Ami_2"/>
    <property type="match status" value="1"/>
</dbReference>
<organism evidence="3 4">
    <name type="scientific">Limosilactobacillus equigenerosi DSM 18793 = JCM 14505</name>
    <dbReference type="NCBI Taxonomy" id="1423742"/>
    <lineage>
        <taxon>Bacteria</taxon>
        <taxon>Bacillati</taxon>
        <taxon>Bacillota</taxon>
        <taxon>Bacilli</taxon>
        <taxon>Lactobacillales</taxon>
        <taxon>Lactobacillaceae</taxon>
        <taxon>Limosilactobacillus</taxon>
    </lineage>
</organism>
<dbReference type="STRING" id="417373.GCA_001570685_00937"/>
<dbReference type="GO" id="GO:0009253">
    <property type="term" value="P:peptidoglycan catabolic process"/>
    <property type="evidence" value="ECO:0007669"/>
    <property type="project" value="InterPro"/>
</dbReference>
<dbReference type="GO" id="GO:0008745">
    <property type="term" value="F:N-acetylmuramoyl-L-alanine amidase activity"/>
    <property type="evidence" value="ECO:0007669"/>
    <property type="project" value="InterPro"/>
</dbReference>
<dbReference type="CDD" id="cd06583">
    <property type="entry name" value="PGRP"/>
    <property type="match status" value="1"/>
</dbReference>
<feature type="domain" description="N-acetylmuramoyl-L-alanine amidase" evidence="2">
    <location>
        <begin position="397"/>
        <end position="547"/>
    </location>
</feature>
<dbReference type="InterPro" id="IPR022263">
    <property type="entry name" value="KxYKxGKxW"/>
</dbReference>
<dbReference type="Pfam" id="PF19258">
    <property type="entry name" value="KxYKxGKxW_sig"/>
    <property type="match status" value="1"/>
</dbReference>
<dbReference type="InterPro" id="IPR036505">
    <property type="entry name" value="Amidase/PGRP_sf"/>
</dbReference>
<dbReference type="Gene3D" id="2.10.270.10">
    <property type="entry name" value="Cholin Binding"/>
    <property type="match status" value="3"/>
</dbReference>
<evidence type="ECO:0000313" key="3">
    <source>
        <dbReference type="EMBL" id="KRL95235.1"/>
    </source>
</evidence>
<dbReference type="Gene3D" id="3.40.80.10">
    <property type="entry name" value="Peptidoglycan recognition protein-like"/>
    <property type="match status" value="1"/>
</dbReference>
<dbReference type="SUPFAM" id="SSF55846">
    <property type="entry name" value="N-acetylmuramoyl-L-alanine amidase-like"/>
    <property type="match status" value="1"/>
</dbReference>
<dbReference type="PATRIC" id="fig|1423742.4.peg.857"/>
<dbReference type="Proteomes" id="UP000051084">
    <property type="component" value="Unassembled WGS sequence"/>
</dbReference>